<feature type="compositionally biased region" description="Polar residues" evidence="1">
    <location>
        <begin position="19"/>
        <end position="28"/>
    </location>
</feature>
<protein>
    <submittedName>
        <fullName evidence="2">Uncharacterized protein</fullName>
    </submittedName>
</protein>
<dbReference type="Proteomes" id="UP001600888">
    <property type="component" value="Unassembled WGS sequence"/>
</dbReference>
<feature type="region of interest" description="Disordered" evidence="1">
    <location>
        <begin position="1"/>
        <end position="140"/>
    </location>
</feature>
<comment type="caution">
    <text evidence="2">The sequence shown here is derived from an EMBL/GenBank/DDBJ whole genome shotgun (WGS) entry which is preliminary data.</text>
</comment>
<reference evidence="2 3" key="1">
    <citation type="submission" date="2024-03" db="EMBL/GenBank/DDBJ databases">
        <title>A high-quality draft genome sequence of Diaporthe vaccinii, a causative agent of upright dieback and viscid rot disease in cranberry plants.</title>
        <authorList>
            <person name="Sarrasin M."/>
            <person name="Lang B.F."/>
            <person name="Burger G."/>
        </authorList>
    </citation>
    <scope>NUCLEOTIDE SEQUENCE [LARGE SCALE GENOMIC DNA]</scope>
    <source>
        <strain evidence="2 3">IS7</strain>
    </source>
</reference>
<keyword evidence="3" id="KW-1185">Reference proteome</keyword>
<evidence type="ECO:0000256" key="1">
    <source>
        <dbReference type="SAM" id="MobiDB-lite"/>
    </source>
</evidence>
<gene>
    <name evidence="2" type="ORF">FJTKL_03143</name>
</gene>
<accession>A0ABR4DW10</accession>
<feature type="compositionally biased region" description="Basic residues" evidence="1">
    <location>
        <begin position="43"/>
        <end position="53"/>
    </location>
</feature>
<feature type="compositionally biased region" description="Basic residues" evidence="1">
    <location>
        <begin position="79"/>
        <end position="98"/>
    </location>
</feature>
<feature type="compositionally biased region" description="Gly residues" evidence="1">
    <location>
        <begin position="103"/>
        <end position="120"/>
    </location>
</feature>
<sequence>MSFQKSPTNHKLENEGRNTGDQAESTGLRSHPGSTRSDDTGRRRSGSHGRVRGRSGGESGRGRSWDAAADGSGSGQVGRRWRCANNHGRRGHCARGTRQRCWGTGGTGGTGSTWGRSAGGDGDRRRNHDGGVNARVRNAA</sequence>
<evidence type="ECO:0000313" key="2">
    <source>
        <dbReference type="EMBL" id="KAL2274570.1"/>
    </source>
</evidence>
<dbReference type="EMBL" id="JBAWTH010000154">
    <property type="protein sequence ID" value="KAL2274570.1"/>
    <property type="molecule type" value="Genomic_DNA"/>
</dbReference>
<name>A0ABR4DW10_9PEZI</name>
<organism evidence="2 3">
    <name type="scientific">Diaporthe vaccinii</name>
    <dbReference type="NCBI Taxonomy" id="105482"/>
    <lineage>
        <taxon>Eukaryota</taxon>
        <taxon>Fungi</taxon>
        <taxon>Dikarya</taxon>
        <taxon>Ascomycota</taxon>
        <taxon>Pezizomycotina</taxon>
        <taxon>Sordariomycetes</taxon>
        <taxon>Sordariomycetidae</taxon>
        <taxon>Diaporthales</taxon>
        <taxon>Diaporthaceae</taxon>
        <taxon>Diaporthe</taxon>
        <taxon>Diaporthe eres species complex</taxon>
    </lineage>
</organism>
<proteinExistence type="predicted"/>
<evidence type="ECO:0000313" key="3">
    <source>
        <dbReference type="Proteomes" id="UP001600888"/>
    </source>
</evidence>